<dbReference type="Gene3D" id="1.10.10.2840">
    <property type="entry name" value="PucR C-terminal helix-turn-helix domain"/>
    <property type="match status" value="1"/>
</dbReference>
<organism evidence="6">
    <name type="scientific">freshwater metagenome</name>
    <dbReference type="NCBI Taxonomy" id="449393"/>
    <lineage>
        <taxon>unclassified sequences</taxon>
        <taxon>metagenomes</taxon>
        <taxon>ecological metagenomes</taxon>
    </lineage>
</organism>
<dbReference type="AlphaFoldDB" id="A0A6J7GSH4"/>
<protein>
    <submittedName>
        <fullName evidence="6">Unannotated protein</fullName>
    </submittedName>
</protein>
<evidence type="ECO:0000256" key="2">
    <source>
        <dbReference type="SAM" id="MobiDB-lite"/>
    </source>
</evidence>
<name>A0A6J7GSH4_9ZZZZ</name>
<dbReference type="InterPro" id="IPR012914">
    <property type="entry name" value="PucR_dom"/>
</dbReference>
<dbReference type="PANTHER" id="PTHR33744">
    <property type="entry name" value="CARBOHYDRATE DIACID REGULATOR"/>
    <property type="match status" value="1"/>
</dbReference>
<accession>A0A6J7GSH4</accession>
<dbReference type="Pfam" id="PF13556">
    <property type="entry name" value="HTH_30"/>
    <property type="match status" value="1"/>
</dbReference>
<dbReference type="InterPro" id="IPR041522">
    <property type="entry name" value="CdaR_GGDEF"/>
</dbReference>
<evidence type="ECO:0000259" key="3">
    <source>
        <dbReference type="Pfam" id="PF07905"/>
    </source>
</evidence>
<dbReference type="EMBL" id="CAFBMQ010000104">
    <property type="protein sequence ID" value="CAB4909916.1"/>
    <property type="molecule type" value="Genomic_DNA"/>
</dbReference>
<proteinExistence type="inferred from homology"/>
<feature type="domain" description="PucR C-terminal helix-turn-helix" evidence="4">
    <location>
        <begin position="566"/>
        <end position="624"/>
    </location>
</feature>
<dbReference type="InterPro" id="IPR042070">
    <property type="entry name" value="PucR_C-HTH_sf"/>
</dbReference>
<dbReference type="Pfam" id="PF17853">
    <property type="entry name" value="GGDEF_2"/>
    <property type="match status" value="1"/>
</dbReference>
<sequence length="658" mass="69601">MSDMGEIPVTDRERTVTPIAEGIRTAPLRQVSQRSEPALSRVAPTERTALEDSMGLSVTQLLALTDGTLVAGSAGAGRVVRQVVVDDPADPLAGAGPDVLVVLGARLPPADPGQCRALIERLTALGTAALAYRDSDGPPAVPAEVRYEADRRGFPIVALPRTSRLDLVVAEVFGAIVSKQTQALSLADRMHNQFIDVALTGGGLAEVTAQAATFLDGAAVLGLGPDREIATSAGPPDDVTEVRDWLWLLDAAADDAYSDLPSARRLSENRADQAIVTPADVLADADLSPADGILLVPGHHELPGGVGEYAVAPIMAGDQRHGWLVAVNRHGPMLVGAGAVLERGAVIAALSEIRHQAVHSVELRFQGDMVRRLVSGAIGHTERALAYTRSFGWRLDGPVVVLVSATETVADANTDPTRALDVLDRLADGWRAAIDGEVAGAAVAGLATEIVTVLPLDGRTPEELTALVAAVTGRVNARLRRVGRVLATGIGRPAQVLSGLGDAHQQAQRALQVGQEIHGDATVTHFDQLGVFRLLSLIPDSSELRSYVDEVLGSLADASDPDSADLRDTLRVLLETNLNVAESARRLHFHYNTMRYRIGKLERMLGPFTSDPTLRLNLLLALHAARMRGLDQAHRPPVEASALPFLDDGLESLSHAQG</sequence>
<feature type="region of interest" description="Disordered" evidence="2">
    <location>
        <begin position="1"/>
        <end position="21"/>
    </location>
</feature>
<comment type="similarity">
    <text evidence="1">Belongs to the CdaR family.</text>
</comment>
<evidence type="ECO:0000313" key="6">
    <source>
        <dbReference type="EMBL" id="CAB4909916.1"/>
    </source>
</evidence>
<dbReference type="Pfam" id="PF07905">
    <property type="entry name" value="PucR"/>
    <property type="match status" value="1"/>
</dbReference>
<gene>
    <name evidence="6" type="ORF">UFOPK3609_00791</name>
</gene>
<dbReference type="InterPro" id="IPR025736">
    <property type="entry name" value="PucR_C-HTH_dom"/>
</dbReference>
<reference evidence="6" key="1">
    <citation type="submission" date="2020-05" db="EMBL/GenBank/DDBJ databases">
        <authorList>
            <person name="Chiriac C."/>
            <person name="Salcher M."/>
            <person name="Ghai R."/>
            <person name="Kavagutti S V."/>
        </authorList>
    </citation>
    <scope>NUCLEOTIDE SEQUENCE</scope>
</reference>
<evidence type="ECO:0000256" key="1">
    <source>
        <dbReference type="ARBA" id="ARBA00006754"/>
    </source>
</evidence>
<evidence type="ECO:0000259" key="4">
    <source>
        <dbReference type="Pfam" id="PF13556"/>
    </source>
</evidence>
<feature type="domain" description="Purine catabolism PurC-like" evidence="3">
    <location>
        <begin position="58"/>
        <end position="176"/>
    </location>
</feature>
<dbReference type="PANTHER" id="PTHR33744:SF7">
    <property type="entry name" value="PUCR FAMILY TRANSCRIPTIONAL REGULATOR"/>
    <property type="match status" value="1"/>
</dbReference>
<feature type="domain" description="CdaR GGDEF-like" evidence="5">
    <location>
        <begin position="381"/>
        <end position="513"/>
    </location>
</feature>
<dbReference type="InterPro" id="IPR051448">
    <property type="entry name" value="CdaR-like_regulators"/>
</dbReference>
<evidence type="ECO:0000259" key="5">
    <source>
        <dbReference type="Pfam" id="PF17853"/>
    </source>
</evidence>